<dbReference type="Proteomes" id="UP000001219">
    <property type="component" value="Chromosome"/>
</dbReference>
<dbReference type="eggNOG" id="COG3226">
    <property type="taxonomic scope" value="Bacteria"/>
</dbReference>
<dbReference type="SUPFAM" id="SSF46689">
    <property type="entry name" value="Homeodomain-like"/>
    <property type="match status" value="1"/>
</dbReference>
<dbReference type="EMBL" id="CP001802">
    <property type="protein sequence ID" value="ACY23417.1"/>
    <property type="molecule type" value="Genomic_DNA"/>
</dbReference>
<dbReference type="STRING" id="526226.Gbro_4271"/>
<gene>
    <name evidence="2" type="ordered locus">Gbro_4271</name>
</gene>
<dbReference type="Gene3D" id="1.10.357.10">
    <property type="entry name" value="Tetracycline Repressor, domain 2"/>
    <property type="match status" value="1"/>
</dbReference>
<dbReference type="InterPro" id="IPR009057">
    <property type="entry name" value="Homeodomain-like_sf"/>
</dbReference>
<keyword evidence="3" id="KW-1185">Reference proteome</keyword>
<dbReference type="RefSeq" id="WP_012835908.1">
    <property type="nucleotide sequence ID" value="NC_013441.1"/>
</dbReference>
<dbReference type="AlphaFoldDB" id="D0L5F9"/>
<reference evidence="3" key="1">
    <citation type="submission" date="2009-10" db="EMBL/GenBank/DDBJ databases">
        <title>The complete chromosome of Gordonia bronchialis DSM 43247.</title>
        <authorList>
            <consortium name="US DOE Joint Genome Institute (JGI-PGF)"/>
            <person name="Lucas S."/>
            <person name="Copeland A."/>
            <person name="Lapidus A."/>
            <person name="Glavina del Rio T."/>
            <person name="Dalin E."/>
            <person name="Tice H."/>
            <person name="Bruce D."/>
            <person name="Goodwin L."/>
            <person name="Pitluck S."/>
            <person name="Kyrpides N."/>
            <person name="Mavromatis K."/>
            <person name="Ivanova N."/>
            <person name="Ovchinnikova G."/>
            <person name="Saunders E."/>
            <person name="Brettin T."/>
            <person name="Detter J.C."/>
            <person name="Han C."/>
            <person name="Larimer F."/>
            <person name="Land M."/>
            <person name="Hauser L."/>
            <person name="Markowitz V."/>
            <person name="Cheng J.-F."/>
            <person name="Hugenholtz P."/>
            <person name="Woyke T."/>
            <person name="Wu D."/>
            <person name="Jando M."/>
            <person name="Schneider S."/>
            <person name="Goeker M."/>
            <person name="Klenk H.-P."/>
            <person name="Eisen J.A."/>
        </authorList>
    </citation>
    <scope>NUCLEOTIDE SEQUENCE [LARGE SCALE GENOMIC DNA]</scope>
    <source>
        <strain evidence="3">ATCC 25592 / DSM 43247 / BCRC 13721 / JCM 3198 / KCTC 3076 / NBRC 16047 / NCTC 10667</strain>
    </source>
</reference>
<dbReference type="KEGG" id="gbr:Gbro_4271"/>
<protein>
    <submittedName>
        <fullName evidence="2">Regulatory protein TetR</fullName>
    </submittedName>
</protein>
<evidence type="ECO:0000259" key="1">
    <source>
        <dbReference type="Pfam" id="PF17940"/>
    </source>
</evidence>
<dbReference type="Pfam" id="PF17940">
    <property type="entry name" value="TetR_C_31"/>
    <property type="match status" value="1"/>
</dbReference>
<evidence type="ECO:0000313" key="3">
    <source>
        <dbReference type="Proteomes" id="UP000001219"/>
    </source>
</evidence>
<dbReference type="HOGENOM" id="CLU_069356_21_0_11"/>
<evidence type="ECO:0000313" key="2">
    <source>
        <dbReference type="EMBL" id="ACY23417.1"/>
    </source>
</evidence>
<feature type="domain" description="Tetracyclin repressor-like C-terminal group 31" evidence="1">
    <location>
        <begin position="81"/>
        <end position="185"/>
    </location>
</feature>
<sequence length="199" mass="22184">MTDRRLLFARTTLEIISAKGLHALTHRAVDEAAGVPAGSVNYYAPTRSKLMQLALGAARQLMWDIAMVSFAPMTDVSNLDEDVVLDCTTDFVLKMATDGESFVKAYYAILVEAQFDAELFAEIMRQRTMFIEFTQPFVSVFEPNHTERVAELVVALMEGLIQQQALVAAETFPRSVIRGMIARIFGFQGGEVPVRERVD</sequence>
<reference evidence="2 3" key="2">
    <citation type="journal article" date="2010" name="Stand. Genomic Sci.">
        <title>Complete genome sequence of Gordonia bronchialis type strain (3410).</title>
        <authorList>
            <person name="Ivanova N."/>
            <person name="Sikorski J."/>
            <person name="Jando M."/>
            <person name="Lapidus A."/>
            <person name="Nolan M."/>
            <person name="Lucas S."/>
            <person name="Del Rio T.G."/>
            <person name="Tice H."/>
            <person name="Copeland A."/>
            <person name="Cheng J.F."/>
            <person name="Chen F."/>
            <person name="Bruce D."/>
            <person name="Goodwin L."/>
            <person name="Pitluck S."/>
            <person name="Mavromatis K."/>
            <person name="Ovchinnikova G."/>
            <person name="Pati A."/>
            <person name="Chen A."/>
            <person name="Palaniappan K."/>
            <person name="Land M."/>
            <person name="Hauser L."/>
            <person name="Chang Y.J."/>
            <person name="Jeffries C.D."/>
            <person name="Chain P."/>
            <person name="Saunders E."/>
            <person name="Han C."/>
            <person name="Detter J.C."/>
            <person name="Brettin T."/>
            <person name="Rohde M."/>
            <person name="Goker M."/>
            <person name="Bristow J."/>
            <person name="Eisen J.A."/>
            <person name="Markowitz V."/>
            <person name="Hugenholtz P."/>
            <person name="Klenk H.P."/>
            <person name="Kyrpides N.C."/>
        </authorList>
    </citation>
    <scope>NUCLEOTIDE SEQUENCE [LARGE SCALE GENOMIC DNA]</scope>
    <source>
        <strain evidence="3">ATCC 25592 / DSM 43247 / BCRC 13721 / JCM 3198 / KCTC 3076 / NBRC 16047 / NCTC 10667</strain>
    </source>
</reference>
<dbReference type="InterPro" id="IPR041583">
    <property type="entry name" value="TetR_C_31"/>
</dbReference>
<name>D0L5F9_GORB4</name>
<accession>D0L5F9</accession>
<organism evidence="2 3">
    <name type="scientific">Gordonia bronchialis (strain ATCC 25592 / DSM 43247 / BCRC 13721 / JCM 3198 / KCTC 3076 / NBRC 16047 / NCTC 10667)</name>
    <name type="common">Rhodococcus bronchialis</name>
    <dbReference type="NCBI Taxonomy" id="526226"/>
    <lineage>
        <taxon>Bacteria</taxon>
        <taxon>Bacillati</taxon>
        <taxon>Actinomycetota</taxon>
        <taxon>Actinomycetes</taxon>
        <taxon>Mycobacteriales</taxon>
        <taxon>Gordoniaceae</taxon>
        <taxon>Gordonia</taxon>
    </lineage>
</organism>
<proteinExistence type="predicted"/>